<keyword evidence="1" id="KW-0812">Transmembrane</keyword>
<keyword evidence="1" id="KW-0472">Membrane</keyword>
<feature type="transmembrane region" description="Helical" evidence="1">
    <location>
        <begin position="114"/>
        <end position="133"/>
    </location>
</feature>
<evidence type="ECO:0000256" key="1">
    <source>
        <dbReference type="SAM" id="Phobius"/>
    </source>
</evidence>
<organism evidence="2 3">
    <name type="scientific">Magallana gigas</name>
    <name type="common">Pacific oyster</name>
    <name type="synonym">Crassostrea gigas</name>
    <dbReference type="NCBI Taxonomy" id="29159"/>
    <lineage>
        <taxon>Eukaryota</taxon>
        <taxon>Metazoa</taxon>
        <taxon>Spiralia</taxon>
        <taxon>Lophotrochozoa</taxon>
        <taxon>Mollusca</taxon>
        <taxon>Bivalvia</taxon>
        <taxon>Autobranchia</taxon>
        <taxon>Pteriomorphia</taxon>
        <taxon>Ostreida</taxon>
        <taxon>Ostreoidea</taxon>
        <taxon>Ostreidae</taxon>
        <taxon>Magallana</taxon>
    </lineage>
</organism>
<dbReference type="Proteomes" id="UP000005408">
    <property type="component" value="Unassembled WGS sequence"/>
</dbReference>
<proteinExistence type="predicted"/>
<dbReference type="AlphaFoldDB" id="A0A8W8N0U0"/>
<name>A0A8W8N0U0_MAGGI</name>
<protein>
    <submittedName>
        <fullName evidence="2">Uncharacterized protein</fullName>
    </submittedName>
</protein>
<evidence type="ECO:0000313" key="2">
    <source>
        <dbReference type="EnsemblMetazoa" id="G4821.1:cds"/>
    </source>
</evidence>
<keyword evidence="3" id="KW-1185">Reference proteome</keyword>
<evidence type="ECO:0000313" key="3">
    <source>
        <dbReference type="Proteomes" id="UP000005408"/>
    </source>
</evidence>
<dbReference type="Pfam" id="PF15052">
    <property type="entry name" value="TMEM169"/>
    <property type="match status" value="1"/>
</dbReference>
<accession>A0A8W8N0U0</accession>
<dbReference type="InterPro" id="IPR029386">
    <property type="entry name" value="TMEM169"/>
</dbReference>
<keyword evidence="1" id="KW-1133">Transmembrane helix</keyword>
<dbReference type="EnsemblMetazoa" id="G4821.1">
    <property type="protein sequence ID" value="G4821.1:cds"/>
    <property type="gene ID" value="G4821"/>
</dbReference>
<reference evidence="2" key="1">
    <citation type="submission" date="2022-08" db="UniProtKB">
        <authorList>
            <consortium name="EnsemblMetazoa"/>
        </authorList>
    </citation>
    <scope>IDENTIFICATION</scope>
    <source>
        <strain evidence="2">05x7-T-G4-1.051#20</strain>
    </source>
</reference>
<sequence length="177" mass="20082">MMSVEIESSTISSILERLENPDFPEIRRESQKKQAVVVVYFVVEGSIVKMQWPQYVRWTKLQLKPPVVRFSSTKGDNSEQVEVIEYTDTELMDSSSGAGMCGATKGPHITLMTLILWPVAIFPSLAVAFYYGAWTWSEFCGDSNFCGICSNLMVFLQLENGIFGFRKRVLWLVVFKA</sequence>